<organism evidence="1 2">
    <name type="scientific">Persea americana</name>
    <name type="common">Avocado</name>
    <dbReference type="NCBI Taxonomy" id="3435"/>
    <lineage>
        <taxon>Eukaryota</taxon>
        <taxon>Viridiplantae</taxon>
        <taxon>Streptophyta</taxon>
        <taxon>Embryophyta</taxon>
        <taxon>Tracheophyta</taxon>
        <taxon>Spermatophyta</taxon>
        <taxon>Magnoliopsida</taxon>
        <taxon>Magnoliidae</taxon>
        <taxon>Laurales</taxon>
        <taxon>Lauraceae</taxon>
        <taxon>Persea</taxon>
    </lineage>
</organism>
<accession>A0ACC2L9S7</accession>
<keyword evidence="2" id="KW-1185">Reference proteome</keyword>
<name>A0ACC2L9S7_PERAE</name>
<sequence>MHNRLTLVIYPGLRNQGRRLSRSAPKEEIRDSYRKEENPISDSFHWLLDEREMALEPLPLRTEENNHRNEETRRGMLIRAGSNTATAAY</sequence>
<evidence type="ECO:0000313" key="1">
    <source>
        <dbReference type="EMBL" id="KAJ8630234.1"/>
    </source>
</evidence>
<reference evidence="1 2" key="1">
    <citation type="journal article" date="2022" name="Hortic Res">
        <title>A haplotype resolved chromosomal level avocado genome allows analysis of novel avocado genes.</title>
        <authorList>
            <person name="Nath O."/>
            <person name="Fletcher S.J."/>
            <person name="Hayward A."/>
            <person name="Shaw L.M."/>
            <person name="Masouleh A.K."/>
            <person name="Furtado A."/>
            <person name="Henry R.J."/>
            <person name="Mitter N."/>
        </authorList>
    </citation>
    <scope>NUCLEOTIDE SEQUENCE [LARGE SCALE GENOMIC DNA]</scope>
    <source>
        <strain evidence="2">cv. Hass</strain>
    </source>
</reference>
<proteinExistence type="predicted"/>
<dbReference type="EMBL" id="CM056815">
    <property type="protein sequence ID" value="KAJ8630234.1"/>
    <property type="molecule type" value="Genomic_DNA"/>
</dbReference>
<evidence type="ECO:0000313" key="2">
    <source>
        <dbReference type="Proteomes" id="UP001234297"/>
    </source>
</evidence>
<dbReference type="Proteomes" id="UP001234297">
    <property type="component" value="Chromosome 7"/>
</dbReference>
<protein>
    <submittedName>
        <fullName evidence="1">Uncharacterized protein</fullName>
    </submittedName>
</protein>
<gene>
    <name evidence="1" type="ORF">MRB53_023557</name>
</gene>
<comment type="caution">
    <text evidence="1">The sequence shown here is derived from an EMBL/GenBank/DDBJ whole genome shotgun (WGS) entry which is preliminary data.</text>
</comment>